<evidence type="ECO:0000313" key="3">
    <source>
        <dbReference type="Proteomes" id="UP000290572"/>
    </source>
</evidence>
<dbReference type="GO" id="GO:0003824">
    <property type="term" value="F:catalytic activity"/>
    <property type="evidence" value="ECO:0007669"/>
    <property type="project" value="InterPro"/>
</dbReference>
<reference evidence="2 3" key="1">
    <citation type="submission" date="2018-03" db="EMBL/GenBank/DDBJ databases">
        <title>Draft genome sequence of Rohu Carp (Labeo rohita).</title>
        <authorList>
            <person name="Das P."/>
            <person name="Kushwaha B."/>
            <person name="Joshi C.G."/>
            <person name="Kumar D."/>
            <person name="Nagpure N.S."/>
            <person name="Sahoo L."/>
            <person name="Das S.P."/>
            <person name="Bit A."/>
            <person name="Patnaik S."/>
            <person name="Meher P.K."/>
            <person name="Jayasankar P."/>
            <person name="Koringa P.G."/>
            <person name="Patel N.V."/>
            <person name="Hinsu A.T."/>
            <person name="Kumar R."/>
            <person name="Pandey M."/>
            <person name="Agarwal S."/>
            <person name="Srivastava S."/>
            <person name="Singh M."/>
            <person name="Iquebal M.A."/>
            <person name="Jaiswal S."/>
            <person name="Angadi U.B."/>
            <person name="Kumar N."/>
            <person name="Raza M."/>
            <person name="Shah T.M."/>
            <person name="Rai A."/>
            <person name="Jena J.K."/>
        </authorList>
    </citation>
    <scope>NUCLEOTIDE SEQUENCE [LARGE SCALE GENOMIC DNA]</scope>
    <source>
        <strain evidence="2">DASCIFA01</strain>
        <tissue evidence="2">Testis</tissue>
    </source>
</reference>
<organism evidence="2 3">
    <name type="scientific">Labeo rohita</name>
    <name type="common">Indian major carp</name>
    <name type="synonym">Cyprinus rohita</name>
    <dbReference type="NCBI Taxonomy" id="84645"/>
    <lineage>
        <taxon>Eukaryota</taxon>
        <taxon>Metazoa</taxon>
        <taxon>Chordata</taxon>
        <taxon>Craniata</taxon>
        <taxon>Vertebrata</taxon>
        <taxon>Euteleostomi</taxon>
        <taxon>Actinopterygii</taxon>
        <taxon>Neopterygii</taxon>
        <taxon>Teleostei</taxon>
        <taxon>Ostariophysi</taxon>
        <taxon>Cypriniformes</taxon>
        <taxon>Cyprinidae</taxon>
        <taxon>Labeoninae</taxon>
        <taxon>Labeonini</taxon>
        <taxon>Labeo</taxon>
    </lineage>
</organism>
<accession>A0A498P106</accession>
<dbReference type="SUPFAM" id="SSF56219">
    <property type="entry name" value="DNase I-like"/>
    <property type="match status" value="1"/>
</dbReference>
<dbReference type="AlphaFoldDB" id="A0A498P106"/>
<sequence>MPSMTRRSVENKTNNNYIRNPGKLHQLIHGCIEQGIEIVAIQEHRWQTNQQVDIYLEILDERNIWRFDFCSATPKGQGGVGILMNSRLSKSLISTEKISERIMVAHFAGNPVTTLIIAYAPTEDKSDSEKDKFYEDLQKCTKDIPIHNVLIILGDFNARIGKDNHLSNPKTIGPHVFHEESNENGKRLVDFCEMANMRPV</sequence>
<dbReference type="InterPro" id="IPR005135">
    <property type="entry name" value="Endo/exonuclease/phosphatase"/>
</dbReference>
<dbReference type="PANTHER" id="PTHR23227:SF67">
    <property type="entry name" value="CRANIOFACIAL DEVELOPMENT PROTEIN 2-LIKE"/>
    <property type="match status" value="1"/>
</dbReference>
<comment type="caution">
    <text evidence="2">The sequence shown here is derived from an EMBL/GenBank/DDBJ whole genome shotgun (WGS) entry which is preliminary data.</text>
</comment>
<name>A0A498P106_LABRO</name>
<dbReference type="Pfam" id="PF03372">
    <property type="entry name" value="Exo_endo_phos"/>
    <property type="match status" value="1"/>
</dbReference>
<feature type="domain" description="Endonuclease/exonuclease/phosphatase" evidence="1">
    <location>
        <begin position="24"/>
        <end position="158"/>
    </location>
</feature>
<dbReference type="InterPro" id="IPR027124">
    <property type="entry name" value="Swc5/CFDP1/2"/>
</dbReference>
<dbReference type="PANTHER" id="PTHR23227">
    <property type="entry name" value="BUCENTAUR RELATED"/>
    <property type="match status" value="1"/>
</dbReference>
<dbReference type="InterPro" id="IPR036691">
    <property type="entry name" value="Endo/exonu/phosph_ase_sf"/>
</dbReference>
<dbReference type="STRING" id="84645.A0A498P106"/>
<evidence type="ECO:0000259" key="1">
    <source>
        <dbReference type="Pfam" id="PF03372"/>
    </source>
</evidence>
<protein>
    <submittedName>
        <fullName evidence="2">LINE-1 retrotransposable element ORF2</fullName>
    </submittedName>
</protein>
<keyword evidence="3" id="KW-1185">Reference proteome</keyword>
<gene>
    <name evidence="2" type="ORF">ROHU_001656</name>
</gene>
<evidence type="ECO:0000313" key="2">
    <source>
        <dbReference type="EMBL" id="RXN37861.1"/>
    </source>
</evidence>
<dbReference type="EMBL" id="QBIY01005360">
    <property type="protein sequence ID" value="RXN37861.1"/>
    <property type="molecule type" value="Genomic_DNA"/>
</dbReference>
<dbReference type="Proteomes" id="UP000290572">
    <property type="component" value="Unassembled WGS sequence"/>
</dbReference>
<dbReference type="Gene3D" id="3.60.10.10">
    <property type="entry name" value="Endonuclease/exonuclease/phosphatase"/>
    <property type="match status" value="1"/>
</dbReference>
<proteinExistence type="predicted"/>